<keyword evidence="2" id="KW-1185">Reference proteome</keyword>
<dbReference type="Proteomes" id="UP001205311">
    <property type="component" value="Unassembled WGS sequence"/>
</dbReference>
<proteinExistence type="predicted"/>
<dbReference type="Pfam" id="PF10824">
    <property type="entry name" value="T7SS_ESX_EspC"/>
    <property type="match status" value="1"/>
</dbReference>
<organism evidence="1 2">
    <name type="scientific">Streptoalloteichus tenebrarius (strain ATCC 17920 / DSM 40477 / JCM 4838 / CBS 697.72 / NBRC 16177 / NCIMB 11028 / NRRL B-12390 / A12253. 1 / ISP 5477)</name>
    <name type="common">Streptomyces tenebrarius</name>
    <dbReference type="NCBI Taxonomy" id="1933"/>
    <lineage>
        <taxon>Bacteria</taxon>
        <taxon>Bacillati</taxon>
        <taxon>Actinomycetota</taxon>
        <taxon>Actinomycetes</taxon>
        <taxon>Pseudonocardiales</taxon>
        <taxon>Pseudonocardiaceae</taxon>
        <taxon>Streptoalloteichus</taxon>
    </lineage>
</organism>
<comment type="caution">
    <text evidence="1">The sequence shown here is derived from an EMBL/GenBank/DDBJ whole genome shotgun (WGS) entry which is preliminary data.</text>
</comment>
<evidence type="ECO:0000313" key="2">
    <source>
        <dbReference type="Proteomes" id="UP001205311"/>
    </source>
</evidence>
<dbReference type="InterPro" id="IPR022536">
    <property type="entry name" value="EspC"/>
</dbReference>
<dbReference type="RefSeq" id="WP_253672447.1">
    <property type="nucleotide sequence ID" value="NZ_JAMTCP010000043.1"/>
</dbReference>
<evidence type="ECO:0000313" key="1">
    <source>
        <dbReference type="EMBL" id="MCP2261532.1"/>
    </source>
</evidence>
<name>A0ABT1I171_STRSD</name>
<gene>
    <name evidence="1" type="ORF">LX15_005258</name>
</gene>
<dbReference type="EMBL" id="JAMTCP010000043">
    <property type="protein sequence ID" value="MCP2261532.1"/>
    <property type="molecule type" value="Genomic_DNA"/>
</dbReference>
<protein>
    <submittedName>
        <fullName evidence="1">Conserved protein YukE</fullName>
    </submittedName>
</protein>
<reference evidence="1 2" key="1">
    <citation type="submission" date="2022-06" db="EMBL/GenBank/DDBJ databases">
        <title>Genomic Encyclopedia of Archaeal and Bacterial Type Strains, Phase II (KMG-II): from individual species to whole genera.</title>
        <authorList>
            <person name="Goeker M."/>
        </authorList>
    </citation>
    <scope>NUCLEOTIDE SEQUENCE [LARGE SCALE GENOMIC DNA]</scope>
    <source>
        <strain evidence="1 2">DSM 40477</strain>
    </source>
</reference>
<sequence>MDNGFRVDSEQVRSHAGPVGGFAGRAHTAAEAGATVTDLNDAYGLFCRPFAAMLKPAQQRGADALKECAELLDRTVEDLRKVADTYQEAEDKEARRMEEILARLGDVPSAPTVDRRA</sequence>
<accession>A0ABT1I171</accession>